<name>Q4S700_TETNG</name>
<dbReference type="KEGG" id="tng:GSTEN00023053G001"/>
<dbReference type="EMBL" id="CAAE01014723">
    <property type="protein sequence ID" value="CAG03582.1"/>
    <property type="molecule type" value="Genomic_DNA"/>
</dbReference>
<dbReference type="OrthoDB" id="9374162at2759"/>
<gene>
    <name evidence="1" type="ORF">GSTENG00023053001</name>
</gene>
<evidence type="ECO:0000313" key="1">
    <source>
        <dbReference type="EMBL" id="CAG03582.1"/>
    </source>
</evidence>
<protein>
    <submittedName>
        <fullName evidence="1">(spotted green pufferfish) hypothetical protein</fullName>
    </submittedName>
</protein>
<dbReference type="AlphaFoldDB" id="Q4S700"/>
<organism evidence="1">
    <name type="scientific">Tetraodon nigroviridis</name>
    <name type="common">Spotted green pufferfish</name>
    <name type="synonym">Chelonodon nigroviridis</name>
    <dbReference type="NCBI Taxonomy" id="99883"/>
    <lineage>
        <taxon>Eukaryota</taxon>
        <taxon>Metazoa</taxon>
        <taxon>Chordata</taxon>
        <taxon>Craniata</taxon>
        <taxon>Vertebrata</taxon>
        <taxon>Euteleostomi</taxon>
        <taxon>Actinopterygii</taxon>
        <taxon>Neopterygii</taxon>
        <taxon>Teleostei</taxon>
        <taxon>Neoteleostei</taxon>
        <taxon>Acanthomorphata</taxon>
        <taxon>Eupercaria</taxon>
        <taxon>Tetraodontiformes</taxon>
        <taxon>Tetradontoidea</taxon>
        <taxon>Tetraodontidae</taxon>
        <taxon>Tetraodon</taxon>
    </lineage>
</organism>
<reference evidence="1" key="2">
    <citation type="submission" date="2004-02" db="EMBL/GenBank/DDBJ databases">
        <authorList>
            <consortium name="Genoscope"/>
            <consortium name="Whitehead Institute Centre for Genome Research"/>
        </authorList>
    </citation>
    <scope>NUCLEOTIDE SEQUENCE</scope>
</reference>
<sequence length="346" mass="38559">MPDWNLIFTVLNTESKAPAIIASAEIVVCASYYPSQPRSSFCGTGQMRKGSCGSLVSISEREESDCGGGTEPDGAECTTNLPNGGADSVERQKCHVLGVGLQCSSPCRTRGKACSCSPRYSRSRPPAQRQPCLTYPQADPSLLYIDQNNEDSTCTEKNLSASKILSEMWPKNHKYVVKAEVMKSWPLDEAELTFIQKLRESRRDELRVNENLFSSLADTVKHDGKAPASSKAKARKGKLAILSKTDSKASIDLDLTKPHWTLRVVSDQTKAESIDVIKDTERFDQIKAVKKAWEQDEPGRHAKVTQRFRTSAFLIFTPLYVFYQSSPIMIKKIVNCLLFFRLYSVV</sequence>
<accession>Q4S700</accession>
<dbReference type="PANTHER" id="PTHR46298">
    <property type="entry name" value="ANDROGLOBIN"/>
    <property type="match status" value="1"/>
</dbReference>
<comment type="caution">
    <text evidence="1">The sequence shown here is derived from an EMBL/GenBank/DDBJ whole genome shotgun (WGS) entry which is preliminary data.</text>
</comment>
<reference evidence="1" key="1">
    <citation type="journal article" date="2004" name="Nature">
        <title>Genome duplication in the teleost fish Tetraodon nigroviridis reveals the early vertebrate proto-karyotype.</title>
        <authorList>
            <person name="Jaillon O."/>
            <person name="Aury J.-M."/>
            <person name="Brunet F."/>
            <person name="Petit J.-L."/>
            <person name="Stange-Thomann N."/>
            <person name="Mauceli E."/>
            <person name="Bouneau L."/>
            <person name="Fischer C."/>
            <person name="Ozouf-Costaz C."/>
            <person name="Bernot A."/>
            <person name="Nicaud S."/>
            <person name="Jaffe D."/>
            <person name="Fisher S."/>
            <person name="Lutfalla G."/>
            <person name="Dossat C."/>
            <person name="Segurens B."/>
            <person name="Dasilva C."/>
            <person name="Salanoubat M."/>
            <person name="Levy M."/>
            <person name="Boudet N."/>
            <person name="Castellano S."/>
            <person name="Anthouard V."/>
            <person name="Jubin C."/>
            <person name="Castelli V."/>
            <person name="Katinka M."/>
            <person name="Vacherie B."/>
            <person name="Biemont C."/>
            <person name="Skalli Z."/>
            <person name="Cattolico L."/>
            <person name="Poulain J."/>
            <person name="De Berardinis V."/>
            <person name="Cruaud C."/>
            <person name="Duprat S."/>
            <person name="Brottier P."/>
            <person name="Coutanceau J.-P."/>
            <person name="Gouzy J."/>
            <person name="Parra G."/>
            <person name="Lardier G."/>
            <person name="Chapple C."/>
            <person name="McKernan K.J."/>
            <person name="McEwan P."/>
            <person name="Bosak S."/>
            <person name="Kellis M."/>
            <person name="Volff J.-N."/>
            <person name="Guigo R."/>
            <person name="Zody M.C."/>
            <person name="Mesirov J."/>
            <person name="Lindblad-Toh K."/>
            <person name="Birren B."/>
            <person name="Nusbaum C."/>
            <person name="Kahn D."/>
            <person name="Robinson-Rechavi M."/>
            <person name="Laudet V."/>
            <person name="Schachter V."/>
            <person name="Quetier F."/>
            <person name="Saurin W."/>
            <person name="Scarpelli C."/>
            <person name="Wincker P."/>
            <person name="Lander E.S."/>
            <person name="Weissenbach J."/>
            <person name="Roest Crollius H."/>
        </authorList>
    </citation>
    <scope>NUCLEOTIDE SEQUENCE [LARGE SCALE GENOMIC DNA]</scope>
</reference>
<proteinExistence type="predicted"/>
<dbReference type="InterPro" id="IPR053033">
    <property type="entry name" value="Androglobin-like"/>
</dbReference>
<dbReference type="PANTHER" id="PTHR46298:SF1">
    <property type="entry name" value="ANDROGLOBIN"/>
    <property type="match status" value="1"/>
</dbReference>